<dbReference type="Ensembl" id="ENST00000477696.6">
    <property type="protein sequence ID" value="ENSP00000512095.1"/>
    <property type="gene ID" value="ENSG00000101017.16"/>
</dbReference>
<dbReference type="Proteomes" id="UP000005640">
    <property type="component" value="Chromosome 20"/>
</dbReference>
<feature type="signal peptide" evidence="1">
    <location>
        <begin position="1"/>
        <end position="19"/>
    </location>
</feature>
<evidence type="ECO:0000256" key="1">
    <source>
        <dbReference type="SAM" id="SignalP"/>
    </source>
</evidence>
<dbReference type="OrthoDB" id="9932129at2759"/>
<reference evidence="2" key="4">
    <citation type="submission" date="2025-08" db="UniProtKB">
        <authorList>
            <consortium name="Ensembl"/>
        </authorList>
    </citation>
    <scope>IDENTIFICATION</scope>
</reference>
<dbReference type="SMR" id="A0A8Q3WKP7"/>
<reference evidence="2 3" key="3">
    <citation type="journal article" date="2004" name="Nature">
        <title>Finishing the euchromatic sequence of the human genome.</title>
        <authorList>
            <consortium name="International Human Genome Sequencing Consortium"/>
        </authorList>
    </citation>
    <scope>NUCLEOTIDE SEQUENCE [LARGE SCALE GENOMIC DNA]</scope>
</reference>
<protein>
    <submittedName>
        <fullName evidence="2">CD40 molecule</fullName>
    </submittedName>
</protein>
<gene>
    <name evidence="2" type="primary">CD40</name>
</gene>
<dbReference type="AlphaFoldDB" id="A0A8Q3WKP7"/>
<keyword evidence="3" id="KW-1185">Reference proteome</keyword>
<dbReference type="OpenTargets" id="ENSG00000101017"/>
<dbReference type="Ensembl" id="ENST00000477696.6">
    <property type="protein sequence ID" value="ENSP00000512095.1"/>
    <property type="gene ID" value="ENSG00000101017.15"/>
</dbReference>
<feature type="chain" id="PRO_5035785926" evidence="1">
    <location>
        <begin position="20"/>
        <end position="48"/>
    </location>
</feature>
<evidence type="ECO:0000313" key="2">
    <source>
        <dbReference type="Ensembl" id="ENSP00000512095.1"/>
    </source>
</evidence>
<proteinExistence type="predicted"/>
<dbReference type="GeneTree" id="ENSGT00940000161464"/>
<dbReference type="EMBL" id="AL035662">
    <property type="status" value="NOT_ANNOTATED_CDS"/>
    <property type="molecule type" value="Genomic_DNA"/>
</dbReference>
<keyword evidence="1" id="KW-0732">Signal</keyword>
<dbReference type="HGNC" id="HGNC:11919">
    <property type="gene designation" value="CD40"/>
</dbReference>
<evidence type="ECO:0000313" key="3">
    <source>
        <dbReference type="Proteomes" id="UP000005640"/>
    </source>
</evidence>
<reference evidence="2" key="5">
    <citation type="submission" date="2025-09" db="UniProtKB">
        <authorList>
            <consortium name="Ensembl"/>
        </authorList>
    </citation>
    <scope>IDENTIFICATION</scope>
</reference>
<name>A0A8Q3WKP7_HUMAN</name>
<sequence>MVRLPLQCVLWGCLLTAFAASVLDDFYLSAEEVATEISRSLQIAQFCF</sequence>
<organism evidence="2 3">
    <name type="scientific">Homo sapiens</name>
    <name type="common">Human</name>
    <dbReference type="NCBI Taxonomy" id="9606"/>
    <lineage>
        <taxon>Eukaryota</taxon>
        <taxon>Metazoa</taxon>
        <taxon>Chordata</taxon>
        <taxon>Craniata</taxon>
        <taxon>Vertebrata</taxon>
        <taxon>Euteleostomi</taxon>
        <taxon>Mammalia</taxon>
        <taxon>Eutheria</taxon>
        <taxon>Euarchontoglires</taxon>
        <taxon>Primates</taxon>
        <taxon>Haplorrhini</taxon>
        <taxon>Catarrhini</taxon>
        <taxon>Hominidae</taxon>
        <taxon>Homo</taxon>
    </lineage>
</organism>
<reference evidence="2 3" key="1">
    <citation type="journal article" date="2001" name="Nature">
        <title>Initial sequencing and analysis of the human genome.</title>
        <authorList>
            <consortium name="International Human Genome Sequencing Consortium"/>
            <person name="Lander E.S."/>
            <person name="Linton L.M."/>
            <person name="Birren B."/>
            <person name="Nusbaum C."/>
            <person name="Zody M.C."/>
            <person name="Baldwin J."/>
            <person name="Devon K."/>
            <person name="Dewar K."/>
            <person name="Doyle M."/>
            <person name="FitzHugh W."/>
            <person name="Funke R."/>
            <person name="Gage D."/>
            <person name="Harris K."/>
            <person name="Heaford A."/>
            <person name="Howland J."/>
            <person name="Kann L."/>
            <person name="Lehoczky J."/>
            <person name="LeVine R."/>
            <person name="McEwan P."/>
            <person name="McKernan K."/>
            <person name="Meldrim J."/>
            <person name="Mesirov J.P."/>
            <person name="Miranda C."/>
            <person name="Morris W."/>
            <person name="Naylor J."/>
            <person name="Raymond C."/>
            <person name="Rosetti M."/>
            <person name="Santos R."/>
            <person name="Sheridan A."/>
            <person name="Sougnez C."/>
            <person name="Stange-Thomann N."/>
            <person name="Stojanovic N."/>
            <person name="Subramanian A."/>
            <person name="Wyman D."/>
            <person name="Rogers J."/>
            <person name="Sulston J."/>
            <person name="Ainscough R."/>
            <person name="Beck S."/>
            <person name="Bentley D."/>
            <person name="Burton J."/>
            <person name="Clee C."/>
            <person name="Carter N."/>
            <person name="Coulson A."/>
            <person name="Deadman R."/>
            <person name="Deloukas P."/>
            <person name="Dunham A."/>
            <person name="Dunham I."/>
            <person name="Durbin R."/>
            <person name="French L."/>
            <person name="Grafham D."/>
            <person name="Gregory S."/>
            <person name="Hubbard T."/>
            <person name="Humphray S."/>
            <person name="Hunt A."/>
            <person name="Jones M."/>
            <person name="Lloyd C."/>
            <person name="McMurray A."/>
            <person name="Matthews L."/>
            <person name="Mercer S."/>
            <person name="Milne S."/>
            <person name="Mullikin J.C."/>
            <person name="Mungall A."/>
            <person name="Plumb R."/>
            <person name="Ross M."/>
            <person name="Shownkeen R."/>
            <person name="Sims S."/>
            <person name="Waterston R.H."/>
            <person name="Wilson R.K."/>
            <person name="Hillier L.W."/>
            <person name="McPherson J.D."/>
            <person name="Marra M.A."/>
            <person name="Mardis E.R."/>
            <person name="Fulton L.A."/>
            <person name="Chinwalla A.T."/>
            <person name="Pepin K.H."/>
            <person name="Gish W.R."/>
            <person name="Chissoe S.L."/>
            <person name="Wendl M.C."/>
            <person name="Delehaunty K.D."/>
            <person name="Miner T.L."/>
            <person name="Delehaunty A."/>
            <person name="Kramer J.B."/>
            <person name="Cook L.L."/>
            <person name="Fulton R.S."/>
            <person name="Johnson D.L."/>
            <person name="Minx P.J."/>
            <person name="Clifton S.W."/>
            <person name="Hawkins T."/>
            <person name="Branscomb E."/>
            <person name="Predki P."/>
            <person name="Richardson P."/>
            <person name="Wenning S."/>
            <person name="Slezak T."/>
            <person name="Doggett N."/>
            <person name="Cheng J.F."/>
            <person name="Olsen A."/>
            <person name="Lucas S."/>
            <person name="Elkin C."/>
            <person name="Uberbacher E."/>
            <person name="Frazier M."/>
            <person name="Gibbs R.A."/>
            <person name="Muzny D.M."/>
            <person name="Scherer S.E."/>
            <person name="Bouck J.B."/>
            <person name="Sodergren E.J."/>
            <person name="Worley K.C."/>
            <person name="Rives C.M."/>
            <person name="Gorrell J.H."/>
            <person name="Metzker M.L."/>
            <person name="Naylor S.L."/>
            <person name="Kucherlapati R.S."/>
            <person name="Nelson D.L."/>
            <person name="Weinstock G.M."/>
            <person name="Sakaki Y."/>
            <person name="Fujiyama A."/>
            <person name="Hattori M."/>
            <person name="Yada T."/>
            <person name="Toyoda A."/>
            <person name="Itoh T."/>
            <person name="Kawagoe C."/>
            <person name="Watanabe H."/>
            <person name="Totoki Y."/>
            <person name="Taylor T."/>
            <person name="Weissenbach J."/>
            <person name="Heilig R."/>
            <person name="Saurin W."/>
            <person name="Artiguenave F."/>
            <person name="Brottier P."/>
            <person name="Bruls T."/>
            <person name="Pelletier E."/>
            <person name="Robert C."/>
            <person name="Wincker P."/>
            <person name="Smith D.R."/>
            <person name="Doucette-Stamm L."/>
            <person name="Rubenfield M."/>
            <person name="Weinstock K."/>
            <person name="Lee H.M."/>
            <person name="Dubois J."/>
            <person name="Rosenthal A."/>
            <person name="Platzer M."/>
            <person name="Nyakatura G."/>
            <person name="Taudien S."/>
            <person name="Rump A."/>
            <person name="Yang H."/>
            <person name="Yu J."/>
            <person name="Wang J."/>
            <person name="Huang G."/>
            <person name="Gu J."/>
            <person name="Hood L."/>
            <person name="Rowen L."/>
            <person name="Madan A."/>
            <person name="Qin S."/>
            <person name="Davis R.W."/>
            <person name="Federspiel N.A."/>
            <person name="Abola A.P."/>
            <person name="Proctor M.J."/>
            <person name="Myers R.M."/>
            <person name="Schmutz J."/>
            <person name="Dickson M."/>
            <person name="Grimwood J."/>
            <person name="Cox D.R."/>
            <person name="Olson M.V."/>
            <person name="Kaul R."/>
            <person name="Raymond C."/>
            <person name="Shimizu N."/>
            <person name="Kawasaki K."/>
            <person name="Minoshima S."/>
            <person name="Evans G.A."/>
            <person name="Athanasiou M."/>
            <person name="Schultz R."/>
            <person name="Roe B.A."/>
            <person name="Chen F."/>
            <person name="Pan H."/>
            <person name="Ramser J."/>
            <person name="Lehrach H."/>
            <person name="Reinhardt R."/>
            <person name="McCombie W.R."/>
            <person name="de la Bastide M."/>
            <person name="Dedhia N."/>
            <person name="Blocker H."/>
            <person name="Hornischer K."/>
            <person name="Nordsiek G."/>
            <person name="Agarwala R."/>
            <person name="Aravind L."/>
            <person name="Bailey J.A."/>
            <person name="Bateman A."/>
            <person name="Batzoglou S."/>
            <person name="Birney E."/>
            <person name="Bork P."/>
            <person name="Brown D.G."/>
            <person name="Burge C.B."/>
            <person name="Cerutti L."/>
            <person name="Chen H.C."/>
            <person name="Church D."/>
            <person name="Clamp M."/>
            <person name="Copley R.R."/>
            <person name="Doerks T."/>
            <person name="Eddy S.R."/>
            <person name="Eichler E.E."/>
            <person name="Furey T.S."/>
            <person name="Galagan J."/>
            <person name="Gilbert J.G."/>
            <person name="Harmon C."/>
            <person name="Hayashizaki Y."/>
            <person name="Haussler D."/>
            <person name="Hermjakob H."/>
            <person name="Hokamp K."/>
            <person name="Jang W."/>
            <person name="Johnson L.S."/>
            <person name="Jones T.A."/>
            <person name="Kasif S."/>
            <person name="Kaspryzk A."/>
            <person name="Kennedy S."/>
            <person name="Kent W.J."/>
            <person name="Kitts P."/>
            <person name="Koonin E.V."/>
            <person name="Korf I."/>
            <person name="Kulp D."/>
            <person name="Lancet D."/>
            <person name="Lowe T.M."/>
            <person name="McLysaght A."/>
            <person name="Mikkelsen T."/>
            <person name="Moran J.V."/>
            <person name="Mulder N."/>
            <person name="Pollara V.J."/>
            <person name="Ponting C.P."/>
            <person name="Schuler G."/>
            <person name="Schultz J."/>
            <person name="Slater G."/>
            <person name="Smit A.F."/>
            <person name="Stupka E."/>
            <person name="Szustakowski J."/>
            <person name="Thierry-Mieg D."/>
            <person name="Thierry-Mieg J."/>
            <person name="Wagner L."/>
            <person name="Wallis J."/>
            <person name="Wheeler R."/>
            <person name="Williams A."/>
            <person name="Wolf Y.I."/>
            <person name="Wolfe K.H."/>
            <person name="Yang S.P."/>
            <person name="Yeh R.F."/>
            <person name="Collins F."/>
            <person name="Guyer M.S."/>
            <person name="Peterson J."/>
            <person name="Felsenfeld A."/>
            <person name="Wetterstrand K.A."/>
            <person name="Patrinos A."/>
            <person name="Morgan M.J."/>
            <person name="de Jong P."/>
            <person name="Catanese J.J."/>
            <person name="Osoegawa K."/>
            <person name="Shizuya H."/>
            <person name="Choi S."/>
            <person name="Chen Y.J."/>
        </authorList>
    </citation>
    <scope>NUCLEOTIDE SEQUENCE [LARGE SCALE GENOMIC DNA]</scope>
</reference>
<reference evidence="2 3" key="2">
    <citation type="journal article" date="2001" name="Nature">
        <title>The DNA sequence and comparative analysis of human chromosome 20.</title>
        <authorList>
            <person name="Deloukas P."/>
            <person name="Matthews L.H."/>
            <person name="Ashurst J."/>
            <person name="Burton J."/>
            <person name="Gilbert J.G."/>
            <person name="Jones M."/>
            <person name="Stavrides G."/>
            <person name="Almeida J.P."/>
            <person name="Babbage A.K."/>
            <person name="Bagguley C.L."/>
            <person name="Bailey J."/>
            <person name="Barlow K.F."/>
            <person name="Bates K.N."/>
            <person name="Beard L.M."/>
            <person name="Beare D.M."/>
            <person name="Beasley O.P."/>
            <person name="Bird C.P."/>
            <person name="Blakey S.E."/>
            <person name="Bridgeman A.M."/>
            <person name="Brown A.J."/>
            <person name="Buck D."/>
            <person name="Burrill W."/>
            <person name="Butler A.P."/>
            <person name="Carder C."/>
            <person name="Carter N.P."/>
            <person name="Chapman J.C."/>
            <person name="Clamp M."/>
            <person name="Clark G."/>
            <person name="Clark L.N."/>
            <person name="Clark S.Y."/>
            <person name="Clee C.M."/>
            <person name="Clegg S."/>
            <person name="Cobley V.E."/>
            <person name="Collier R.E."/>
            <person name="Connor R."/>
            <person name="Corby N.R."/>
            <person name="Coulson A."/>
            <person name="Coville G.J."/>
            <person name="Deadman R."/>
            <person name="Dhami P."/>
            <person name="Dunn M."/>
            <person name="Ellington A.G."/>
            <person name="Frankland J.A."/>
            <person name="Fraser A."/>
            <person name="French L."/>
            <person name="Garner P."/>
            <person name="Grafham D.V."/>
            <person name="Griffiths C."/>
            <person name="Griffiths M.N."/>
            <person name="Gwilliam R."/>
            <person name="Hall R.E."/>
            <person name="Hammond S."/>
            <person name="Harley J.L."/>
            <person name="Heath P.D."/>
            <person name="Ho S."/>
            <person name="Holden J.L."/>
            <person name="Howden P.J."/>
            <person name="Huckle E."/>
            <person name="Hunt A.R."/>
            <person name="Hunt S.E."/>
            <person name="Jekosch K."/>
            <person name="Johnson C.M."/>
            <person name="Johnson D."/>
            <person name="Kay M.P."/>
            <person name="Kimberley A.M."/>
            <person name="King A."/>
            <person name="Knights A."/>
            <person name="Laird G.K."/>
            <person name="Lawlor S."/>
            <person name="Lehvaslaiho M.H."/>
            <person name="Leversha M."/>
            <person name="Lloyd C."/>
            <person name="Lloyd D.M."/>
            <person name="Lovell J.D."/>
            <person name="Marsh V.L."/>
            <person name="Martin S.L."/>
            <person name="McConnachie L.J."/>
            <person name="McLay K."/>
            <person name="McMurray A.A."/>
            <person name="Milne S."/>
            <person name="Mistry D."/>
            <person name="Moore M.J."/>
            <person name="Mullikin J.C."/>
            <person name="Nickerson T."/>
            <person name="Oliver K."/>
            <person name="Parker A."/>
            <person name="Patel R."/>
            <person name="Pearce T.A."/>
            <person name="Peck A.I."/>
            <person name="Phillimore B.J."/>
            <person name="Prathalingam S.R."/>
            <person name="Plumb R.W."/>
            <person name="Ramsay H."/>
            <person name="Rice C.M."/>
            <person name="Ross M.T."/>
            <person name="Scott C.E."/>
            <person name="Sehra H.K."/>
            <person name="Shownkeen R."/>
            <person name="Sims S."/>
            <person name="Skuce C.D."/>
            <person name="Smith M.L."/>
            <person name="Soderlund C."/>
            <person name="Steward C.A."/>
            <person name="Sulston J.E."/>
            <person name="Swann M."/>
            <person name="Sycamore N."/>
            <person name="Taylor R."/>
            <person name="Tee L."/>
            <person name="Thomas D.W."/>
            <person name="Thorpe A."/>
            <person name="Tracey A."/>
            <person name="Tromans A.C."/>
            <person name="Vaudin M."/>
            <person name="Wall M."/>
            <person name="Wallis J.M."/>
            <person name="Whitehead S.L."/>
            <person name="Whittaker P."/>
            <person name="Willey D.L."/>
            <person name="Williams L."/>
            <person name="Williams S.A."/>
            <person name="Wilming L."/>
            <person name="Wray P.W."/>
            <person name="Hubbard T."/>
            <person name="Durbin R.M."/>
            <person name="Bentley D.R."/>
            <person name="Beck S."/>
            <person name="Rogers J."/>
        </authorList>
    </citation>
    <scope>NUCLEOTIDE SEQUENCE [LARGE SCALE GENOMIC DNA]</scope>
</reference>
<accession>A0A8Q3WKP7</accession>